<dbReference type="InterPro" id="IPR015415">
    <property type="entry name" value="Spast_Vps4_C"/>
</dbReference>
<evidence type="ECO:0000256" key="7">
    <source>
        <dbReference type="ARBA" id="ARBA00038871"/>
    </source>
</evidence>
<feature type="transmembrane region" description="Helical" evidence="10">
    <location>
        <begin position="56"/>
        <end position="78"/>
    </location>
</feature>
<dbReference type="Proteomes" id="UP001165080">
    <property type="component" value="Unassembled WGS sequence"/>
</dbReference>
<evidence type="ECO:0000313" key="12">
    <source>
        <dbReference type="EMBL" id="GLC59641.1"/>
    </source>
</evidence>
<dbReference type="Pfam" id="PF09336">
    <property type="entry name" value="Vps4_C"/>
    <property type="match status" value="1"/>
</dbReference>
<keyword evidence="1" id="KW-0493">Microtubule</keyword>
<evidence type="ECO:0000256" key="3">
    <source>
        <dbReference type="ARBA" id="ARBA00022840"/>
    </source>
</evidence>
<evidence type="ECO:0000259" key="11">
    <source>
        <dbReference type="SMART" id="SM00382"/>
    </source>
</evidence>
<dbReference type="PROSITE" id="PS00674">
    <property type="entry name" value="AAA"/>
    <property type="match status" value="1"/>
</dbReference>
<evidence type="ECO:0000256" key="1">
    <source>
        <dbReference type="ARBA" id="ARBA00022701"/>
    </source>
</evidence>
<dbReference type="CDD" id="cd19509">
    <property type="entry name" value="RecA-like_VPS4-like"/>
    <property type="match status" value="1"/>
</dbReference>
<protein>
    <recommendedName>
        <fullName evidence="7">microtubule-severing ATPase</fullName>
        <ecNumber evidence="7">5.6.1.1</ecNumber>
    </recommendedName>
</protein>
<dbReference type="PANTHER" id="PTHR23074">
    <property type="entry name" value="AAA DOMAIN-CONTAINING"/>
    <property type="match status" value="1"/>
</dbReference>
<dbReference type="FunFam" id="3.40.50.300:FF:000093">
    <property type="entry name" value="Fidgetin-like 1"/>
    <property type="match status" value="1"/>
</dbReference>
<dbReference type="InterPro" id="IPR003960">
    <property type="entry name" value="ATPase_AAA_CS"/>
</dbReference>
<dbReference type="GO" id="GO:0016887">
    <property type="term" value="F:ATP hydrolysis activity"/>
    <property type="evidence" value="ECO:0007669"/>
    <property type="project" value="InterPro"/>
</dbReference>
<evidence type="ECO:0000256" key="8">
    <source>
        <dbReference type="RuleBase" id="RU003651"/>
    </source>
</evidence>
<evidence type="ECO:0000256" key="2">
    <source>
        <dbReference type="ARBA" id="ARBA00022741"/>
    </source>
</evidence>
<gene>
    <name evidence="12" type="primary">PLEST011641</name>
    <name evidence="12" type="ORF">PLESTB_001517100</name>
</gene>
<dbReference type="FunFam" id="1.10.8.60:FF:000022">
    <property type="entry name" value="Fidgetin like 1"/>
    <property type="match status" value="1"/>
</dbReference>
<comment type="similarity">
    <text evidence="8">Belongs to the AAA ATPase family.</text>
</comment>
<evidence type="ECO:0000256" key="5">
    <source>
        <dbReference type="ARBA" id="ARBA00023235"/>
    </source>
</evidence>
<evidence type="ECO:0000313" key="13">
    <source>
        <dbReference type="Proteomes" id="UP001165080"/>
    </source>
</evidence>
<name>A0A9W6F8J7_9CHLO</name>
<dbReference type="Gene3D" id="1.20.58.80">
    <property type="entry name" value="Phosphotransferase system, lactose/cellobiose-type IIA subunit"/>
    <property type="match status" value="1"/>
</dbReference>
<dbReference type="Gene3D" id="3.40.50.300">
    <property type="entry name" value="P-loop containing nucleotide triphosphate hydrolases"/>
    <property type="match status" value="1"/>
</dbReference>
<comment type="caution">
    <text evidence="12">The sequence shown here is derived from an EMBL/GenBank/DDBJ whole genome shotgun (WGS) entry which is preliminary data.</text>
</comment>
<reference evidence="12 13" key="1">
    <citation type="journal article" date="2023" name="Commun. Biol.">
        <title>Reorganization of the ancestral sex-determining regions during the evolution of trioecy in Pleodorina starrii.</title>
        <authorList>
            <person name="Takahashi K."/>
            <person name="Suzuki S."/>
            <person name="Kawai-Toyooka H."/>
            <person name="Yamamoto K."/>
            <person name="Hamaji T."/>
            <person name="Ootsuki R."/>
            <person name="Yamaguchi H."/>
            <person name="Kawachi M."/>
            <person name="Higashiyama T."/>
            <person name="Nozaki H."/>
        </authorList>
    </citation>
    <scope>NUCLEOTIDE SEQUENCE [LARGE SCALE GENOMIC DNA]</scope>
    <source>
        <strain evidence="12 13">NIES-4479</strain>
    </source>
</reference>
<dbReference type="SUPFAM" id="SSF52540">
    <property type="entry name" value="P-loop containing nucleoside triphosphate hydrolases"/>
    <property type="match status" value="1"/>
</dbReference>
<keyword evidence="13" id="KW-1185">Reference proteome</keyword>
<dbReference type="InterPro" id="IPR041569">
    <property type="entry name" value="AAA_lid_3"/>
</dbReference>
<keyword evidence="2 8" id="KW-0547">Nucleotide-binding</keyword>
<dbReference type="EC" id="5.6.1.1" evidence="7"/>
<dbReference type="PANTHER" id="PTHR23074:SF86">
    <property type="entry name" value="SPASTIN"/>
    <property type="match status" value="1"/>
</dbReference>
<proteinExistence type="inferred from homology"/>
<accession>A0A9W6F8J7</accession>
<feature type="region of interest" description="Disordered" evidence="9">
    <location>
        <begin position="84"/>
        <end position="115"/>
    </location>
</feature>
<keyword evidence="10" id="KW-0812">Transmembrane</keyword>
<dbReference type="Gene3D" id="1.10.8.60">
    <property type="match status" value="1"/>
</dbReference>
<dbReference type="GO" id="GO:0008568">
    <property type="term" value="F:microtubule severing ATPase activity"/>
    <property type="evidence" value="ECO:0007669"/>
    <property type="project" value="UniProtKB-EC"/>
</dbReference>
<keyword evidence="5" id="KW-0413">Isomerase</keyword>
<dbReference type="Pfam" id="PF17862">
    <property type="entry name" value="AAA_lid_3"/>
    <property type="match status" value="1"/>
</dbReference>
<organism evidence="12 13">
    <name type="scientific">Pleodorina starrii</name>
    <dbReference type="NCBI Taxonomy" id="330485"/>
    <lineage>
        <taxon>Eukaryota</taxon>
        <taxon>Viridiplantae</taxon>
        <taxon>Chlorophyta</taxon>
        <taxon>core chlorophytes</taxon>
        <taxon>Chlorophyceae</taxon>
        <taxon>CS clade</taxon>
        <taxon>Chlamydomonadales</taxon>
        <taxon>Volvocaceae</taxon>
        <taxon>Pleodorina</taxon>
    </lineage>
</organism>
<feature type="compositionally biased region" description="Low complexity" evidence="9">
    <location>
        <begin position="285"/>
        <end position="301"/>
    </location>
</feature>
<dbReference type="EMBL" id="BRXU01000029">
    <property type="protein sequence ID" value="GLC59641.1"/>
    <property type="molecule type" value="Genomic_DNA"/>
</dbReference>
<dbReference type="SMART" id="SM00382">
    <property type="entry name" value="AAA"/>
    <property type="match status" value="1"/>
</dbReference>
<dbReference type="InterPro" id="IPR003959">
    <property type="entry name" value="ATPase_AAA_core"/>
</dbReference>
<feature type="region of interest" description="Disordered" evidence="9">
    <location>
        <begin position="279"/>
        <end position="330"/>
    </location>
</feature>
<evidence type="ECO:0000256" key="4">
    <source>
        <dbReference type="ARBA" id="ARBA00023136"/>
    </source>
</evidence>
<dbReference type="Pfam" id="PF00004">
    <property type="entry name" value="AAA"/>
    <property type="match status" value="1"/>
</dbReference>
<evidence type="ECO:0000256" key="9">
    <source>
        <dbReference type="SAM" id="MobiDB-lite"/>
    </source>
</evidence>
<keyword evidence="4 10" id="KW-0472">Membrane</keyword>
<dbReference type="InterPro" id="IPR027417">
    <property type="entry name" value="P-loop_NTPase"/>
</dbReference>
<keyword evidence="3 8" id="KW-0067">ATP-binding</keyword>
<evidence type="ECO:0000256" key="10">
    <source>
        <dbReference type="SAM" id="Phobius"/>
    </source>
</evidence>
<dbReference type="AlphaFoldDB" id="A0A9W6F8J7"/>
<feature type="compositionally biased region" description="Low complexity" evidence="9">
    <location>
        <begin position="309"/>
        <end position="330"/>
    </location>
</feature>
<feature type="domain" description="AAA+ ATPase" evidence="11">
    <location>
        <begin position="417"/>
        <end position="554"/>
    </location>
</feature>
<dbReference type="InterPro" id="IPR050304">
    <property type="entry name" value="MT-severing_AAA_ATPase"/>
</dbReference>
<dbReference type="GO" id="GO:0005874">
    <property type="term" value="C:microtubule"/>
    <property type="evidence" value="ECO:0007669"/>
    <property type="project" value="UniProtKB-KW"/>
</dbReference>
<comment type="catalytic activity">
    <reaction evidence="6">
        <text>n ATP + n H2O + a microtubule = n ADP + n phosphate + (n+1) alpha/beta tubulin heterodimers.</text>
        <dbReference type="EC" id="5.6.1.1"/>
    </reaction>
</comment>
<keyword evidence="10" id="KW-1133">Transmembrane helix</keyword>
<evidence type="ECO:0000256" key="6">
    <source>
        <dbReference type="ARBA" id="ARBA00036378"/>
    </source>
</evidence>
<dbReference type="InterPro" id="IPR003593">
    <property type="entry name" value="AAA+_ATPase"/>
</dbReference>
<dbReference type="GO" id="GO:0005524">
    <property type="term" value="F:ATP binding"/>
    <property type="evidence" value="ECO:0007669"/>
    <property type="project" value="UniProtKB-KW"/>
</dbReference>
<feature type="compositionally biased region" description="Low complexity" evidence="9">
    <location>
        <begin position="90"/>
        <end position="99"/>
    </location>
</feature>
<sequence>MLIAADNIPYLLGVYLEDCGKAFATLFPSLGGTASRDDGLEDRRHPDVTPSLVGHFIFSHPSAFGLLAFAFGLLALAIGPQTQRSRSRSRSPVSNGSGRSTRRLPPGQRNGHSCLNTGRAAVRVLKHGFSWALHRMNDFLSLAGGMFGSRRPAQDSSARQQQEELLSKNRQKLQGYHELAREATERACAADQQGRYDIAAKLYGTALEAAHEGLSLQVAPSTGLGPKADNVTAWRTELQDWAGRVQARLAAIHKRDYGSTSAPPVRPVPYAAAAIRRQTSQVATAAPPRQASPSRPVSALAAGGGAGGAARPRPASAGRARPPLAPTAPASKSVIIQRPAARPAAAAAAGPRTAGGGGAGDDGLAKYREIVTGEILDRSPAVKWDDVAGLGTAKSALTEAVILPALRPDLFQGLRAPVRGILLYGPPGNGKTMLAKALAAQSQATFFNISASSLTSKWVGDGEKLVRALFEVAAARQPSIIFMDELDSLLSARGKAGESDAARRLLTEFLVQFDGVGGAGRERVVVVGATNRPQELDDAVRRRLTKRIYIPLPDAEGRRAVLSHLLRGQHLRLTDRDVFSLIDSTRGYSASDLAALAKEAAMAPLRELPPERLASVAASALRPMERRDLEAAMRVVRPSVNAASLQAYEEFTRTFGTQ</sequence>